<dbReference type="UniPathway" id="UPA00253"/>
<dbReference type="EMBL" id="AFYV02001864">
    <property type="protein sequence ID" value="KFG60588.1"/>
    <property type="molecule type" value="Genomic_DNA"/>
</dbReference>
<comment type="pathway">
    <text evidence="1">Cofactor biosynthesis; NAD(+) biosynthesis.</text>
</comment>
<gene>
    <name evidence="7" type="ORF">TGRUB_208530A</name>
</gene>
<evidence type="ECO:0000256" key="1">
    <source>
        <dbReference type="ARBA" id="ARBA00004790"/>
    </source>
</evidence>
<feature type="region of interest" description="Disordered" evidence="5">
    <location>
        <begin position="1"/>
        <end position="30"/>
    </location>
</feature>
<dbReference type="InterPro" id="IPR007229">
    <property type="entry name" value="Nic_PRibTrfase-Fam"/>
</dbReference>
<feature type="domain" description="Nicotinate phosphoribosyltransferase N-terminal" evidence="6">
    <location>
        <begin position="40"/>
        <end position="126"/>
    </location>
</feature>
<sequence>MEKNQSREKRRRGSSLAAAEDASPEHCPHALGNASSPSLMLTDWYQLSMLYANWRVGKHNQHAVFEGFFRKAPFQGEFAVMAGVKQVVEFISNMRFSEENVEFFRTQFPHASEEFFNYLRSVDCSDLCIH</sequence>
<dbReference type="AlphaFoldDB" id="A0A086LVC0"/>
<dbReference type="GO" id="GO:0004516">
    <property type="term" value="F:nicotinate phosphoribosyltransferase activity"/>
    <property type="evidence" value="ECO:0007669"/>
    <property type="project" value="UniProtKB-EC"/>
</dbReference>
<evidence type="ECO:0000259" key="6">
    <source>
        <dbReference type="Pfam" id="PF17767"/>
    </source>
</evidence>
<feature type="non-terminal residue" evidence="7">
    <location>
        <position position="130"/>
    </location>
</feature>
<reference evidence="7 8" key="1">
    <citation type="submission" date="2014-05" db="EMBL/GenBank/DDBJ databases">
        <authorList>
            <person name="Sibley D."/>
            <person name="Venepally P."/>
            <person name="Karamycheva S."/>
            <person name="Hadjithomas M."/>
            <person name="Khan A."/>
            <person name="Brunk B."/>
            <person name="Roos D."/>
            <person name="Caler E."/>
            <person name="Lorenzi H."/>
        </authorList>
    </citation>
    <scope>NUCLEOTIDE SEQUENCE [LARGE SCALE GENOMIC DNA]</scope>
    <source>
        <strain evidence="7 8">RUB</strain>
    </source>
</reference>
<keyword evidence="7" id="KW-0436">Ligase</keyword>
<accession>A0A086LVC0</accession>
<dbReference type="InterPro" id="IPR040727">
    <property type="entry name" value="NAPRTase_N"/>
</dbReference>
<dbReference type="VEuPathDB" id="ToxoDB:TGRUB_208530A"/>
<proteinExistence type="inferred from homology"/>
<keyword evidence="7" id="KW-0808">Transferase</keyword>
<comment type="caution">
    <text evidence="7">The sequence shown here is derived from an EMBL/GenBank/DDBJ whole genome shotgun (WGS) entry which is preliminary data.</text>
</comment>
<dbReference type="GO" id="GO:0034355">
    <property type="term" value="P:NAD+ biosynthetic process via the salvage pathway"/>
    <property type="evidence" value="ECO:0007669"/>
    <property type="project" value="TreeGrafter"/>
</dbReference>
<evidence type="ECO:0000256" key="3">
    <source>
        <dbReference type="ARBA" id="ARBA00022642"/>
    </source>
</evidence>
<dbReference type="Proteomes" id="UP000028834">
    <property type="component" value="Unassembled WGS sequence"/>
</dbReference>
<evidence type="ECO:0000256" key="2">
    <source>
        <dbReference type="ARBA" id="ARBA00010897"/>
    </source>
</evidence>
<evidence type="ECO:0000313" key="8">
    <source>
        <dbReference type="Proteomes" id="UP000028834"/>
    </source>
</evidence>
<name>A0A086LVC0_TOXGO</name>
<dbReference type="GO" id="GO:0005829">
    <property type="term" value="C:cytosol"/>
    <property type="evidence" value="ECO:0007669"/>
    <property type="project" value="TreeGrafter"/>
</dbReference>
<dbReference type="GO" id="GO:0016757">
    <property type="term" value="F:glycosyltransferase activity"/>
    <property type="evidence" value="ECO:0007669"/>
    <property type="project" value="UniProtKB-KW"/>
</dbReference>
<dbReference type="EC" id="6.3.4.21" evidence="7"/>
<evidence type="ECO:0000313" key="7">
    <source>
        <dbReference type="EMBL" id="KFG60588.1"/>
    </source>
</evidence>
<evidence type="ECO:0000256" key="4">
    <source>
        <dbReference type="ARBA" id="ARBA00048668"/>
    </source>
</evidence>
<keyword evidence="3" id="KW-0662">Pyridine nucleotide biosynthesis</keyword>
<organism evidence="7 8">
    <name type="scientific">Toxoplasma gondii RUB</name>
    <dbReference type="NCBI Taxonomy" id="935652"/>
    <lineage>
        <taxon>Eukaryota</taxon>
        <taxon>Sar</taxon>
        <taxon>Alveolata</taxon>
        <taxon>Apicomplexa</taxon>
        <taxon>Conoidasida</taxon>
        <taxon>Coccidia</taxon>
        <taxon>Eucoccidiorida</taxon>
        <taxon>Eimeriorina</taxon>
        <taxon>Sarcocystidae</taxon>
        <taxon>Toxoplasma</taxon>
    </lineage>
</organism>
<protein>
    <submittedName>
        <fullName evidence="7">Nicotinate phosphoribosyltransferase</fullName>
        <ecNumber evidence="7">6.3.4.21</ecNumber>
    </submittedName>
</protein>
<evidence type="ECO:0000256" key="5">
    <source>
        <dbReference type="SAM" id="MobiDB-lite"/>
    </source>
</evidence>
<dbReference type="SUPFAM" id="SSF54675">
    <property type="entry name" value="Nicotinate/Quinolinate PRTase N-terminal domain-like"/>
    <property type="match status" value="1"/>
</dbReference>
<dbReference type="Gene3D" id="3.20.140.10">
    <property type="entry name" value="nicotinate phosphoribosyltransferase"/>
    <property type="match status" value="1"/>
</dbReference>
<keyword evidence="7" id="KW-0328">Glycosyltransferase</keyword>
<comment type="catalytic activity">
    <reaction evidence="4">
        <text>5-phospho-alpha-D-ribose 1-diphosphate + nicotinate + ATP + H2O = nicotinate beta-D-ribonucleotide + ADP + phosphate + diphosphate</text>
        <dbReference type="Rhea" id="RHEA:36163"/>
        <dbReference type="ChEBI" id="CHEBI:15377"/>
        <dbReference type="ChEBI" id="CHEBI:30616"/>
        <dbReference type="ChEBI" id="CHEBI:32544"/>
        <dbReference type="ChEBI" id="CHEBI:33019"/>
        <dbReference type="ChEBI" id="CHEBI:43474"/>
        <dbReference type="ChEBI" id="CHEBI:57502"/>
        <dbReference type="ChEBI" id="CHEBI:58017"/>
        <dbReference type="ChEBI" id="CHEBI:456216"/>
        <dbReference type="EC" id="6.3.4.21"/>
    </reaction>
</comment>
<dbReference type="PANTHER" id="PTHR11098:SF1">
    <property type="entry name" value="NICOTINATE PHOSPHORIBOSYLTRANSFERASE"/>
    <property type="match status" value="1"/>
</dbReference>
<comment type="similarity">
    <text evidence="2">Belongs to the NAPRTase family.</text>
</comment>
<dbReference type="Pfam" id="PF17767">
    <property type="entry name" value="NAPRTase_N"/>
    <property type="match status" value="1"/>
</dbReference>
<dbReference type="PANTHER" id="PTHR11098">
    <property type="entry name" value="NICOTINATE PHOSPHORIBOSYLTRANSFERASE"/>
    <property type="match status" value="1"/>
</dbReference>